<dbReference type="AlphaFoldDB" id="A0A2S2PMD6"/>
<proteinExistence type="predicted"/>
<sequence length="108" mass="12212">MLYRRAAAGHSRAAALKAPRKEKSVINYLRVVYTERRARLRPYVRIYDIASPLRQRVVITILYIHYIIIHQSASSSLPSAVKSEGSGDNNNIVQRMGIMAKAVSSDRE</sequence>
<accession>A0A2S2PMD6</accession>
<gene>
    <name evidence="1" type="ORF">g.156320</name>
</gene>
<evidence type="ECO:0000313" key="1">
    <source>
        <dbReference type="EMBL" id="MBY30573.1"/>
    </source>
</evidence>
<reference evidence="1" key="1">
    <citation type="submission" date="2018-04" db="EMBL/GenBank/DDBJ databases">
        <title>Transcriptome of Schizaphis graminum biotype I.</title>
        <authorList>
            <person name="Scully E.D."/>
            <person name="Geib S.M."/>
            <person name="Palmer N.A."/>
            <person name="Koch K."/>
            <person name="Bradshaw J."/>
            <person name="Heng-Moss T."/>
            <person name="Sarath G."/>
        </authorList>
    </citation>
    <scope>NUCLEOTIDE SEQUENCE</scope>
</reference>
<dbReference type="EMBL" id="GGMR01017954">
    <property type="protein sequence ID" value="MBY30573.1"/>
    <property type="molecule type" value="Transcribed_RNA"/>
</dbReference>
<organism evidence="1">
    <name type="scientific">Schizaphis graminum</name>
    <name type="common">Green bug aphid</name>
    <dbReference type="NCBI Taxonomy" id="13262"/>
    <lineage>
        <taxon>Eukaryota</taxon>
        <taxon>Metazoa</taxon>
        <taxon>Ecdysozoa</taxon>
        <taxon>Arthropoda</taxon>
        <taxon>Hexapoda</taxon>
        <taxon>Insecta</taxon>
        <taxon>Pterygota</taxon>
        <taxon>Neoptera</taxon>
        <taxon>Paraneoptera</taxon>
        <taxon>Hemiptera</taxon>
        <taxon>Sternorrhyncha</taxon>
        <taxon>Aphidomorpha</taxon>
        <taxon>Aphidoidea</taxon>
        <taxon>Aphididae</taxon>
        <taxon>Aphidini</taxon>
        <taxon>Schizaphis</taxon>
    </lineage>
</organism>
<protein>
    <submittedName>
        <fullName evidence="1">Uncharacterized protein</fullName>
    </submittedName>
</protein>
<name>A0A2S2PMD6_SCHGA</name>